<dbReference type="AlphaFoldDB" id="A0A0F9LTY8"/>
<feature type="domain" description="Amidohydrolase-related" evidence="2">
    <location>
        <begin position="3"/>
        <end position="308"/>
    </location>
</feature>
<dbReference type="GO" id="GO:0016831">
    <property type="term" value="F:carboxy-lyase activity"/>
    <property type="evidence" value="ECO:0007669"/>
    <property type="project" value="InterPro"/>
</dbReference>
<dbReference type="PANTHER" id="PTHR21240">
    <property type="entry name" value="2-AMINO-3-CARBOXYLMUCONATE-6-SEMIALDEHYDE DECARBOXYLASE"/>
    <property type="match status" value="1"/>
</dbReference>
<protein>
    <recommendedName>
        <fullName evidence="2">Amidohydrolase-related domain-containing protein</fullName>
    </recommendedName>
</protein>
<dbReference type="InterPro" id="IPR006680">
    <property type="entry name" value="Amidohydro-rel"/>
</dbReference>
<name>A0A0F9LTY8_9ZZZZ</name>
<dbReference type="SUPFAM" id="SSF51556">
    <property type="entry name" value="Metallo-dependent hydrolases"/>
    <property type="match status" value="1"/>
</dbReference>
<sequence>MIIDVHYHLSPFPMENKDLLGNLGEQSRLARVAGIKIDDETLARRAADRYPDVTGDKIIKWMNESGIDFTCVNTVDNVDNEIMTEEIAQMVNKRIADIANKYPDRLMAFAGIDPRRENALDMLKQCFEDFGMNGLKYHCDSGYAPNSPESIKILKYLEKKGGILLTHTGPLGPPAQCKYTEPILLSETSNKVPNLKIIAAHMGSPPKWREWAALAAFYPNLYGDMAMWQAYAFGKYELFCRELRDLIDYAGLEKVMFASDGPVYDIVIPTKNYIQLIKNLPKDAPKGIKFTEEEVEAILGNNAANLLGVSK</sequence>
<evidence type="ECO:0000259" key="2">
    <source>
        <dbReference type="Pfam" id="PF04909"/>
    </source>
</evidence>
<comment type="caution">
    <text evidence="3">The sequence shown here is derived from an EMBL/GenBank/DDBJ whole genome shotgun (WGS) entry which is preliminary data.</text>
</comment>
<dbReference type="Gene3D" id="3.20.20.140">
    <property type="entry name" value="Metal-dependent hydrolases"/>
    <property type="match status" value="1"/>
</dbReference>
<dbReference type="InterPro" id="IPR032465">
    <property type="entry name" value="ACMSD"/>
</dbReference>
<gene>
    <name evidence="3" type="ORF">LCGC14_1237260</name>
</gene>
<evidence type="ECO:0000313" key="3">
    <source>
        <dbReference type="EMBL" id="KKM90571.1"/>
    </source>
</evidence>
<organism evidence="3">
    <name type="scientific">marine sediment metagenome</name>
    <dbReference type="NCBI Taxonomy" id="412755"/>
    <lineage>
        <taxon>unclassified sequences</taxon>
        <taxon>metagenomes</taxon>
        <taxon>ecological metagenomes</taxon>
    </lineage>
</organism>
<keyword evidence="1" id="KW-0456">Lyase</keyword>
<accession>A0A0F9LTY8</accession>
<dbReference type="EMBL" id="LAZR01006654">
    <property type="protein sequence ID" value="KKM90571.1"/>
    <property type="molecule type" value="Genomic_DNA"/>
</dbReference>
<dbReference type="InterPro" id="IPR032466">
    <property type="entry name" value="Metal_Hydrolase"/>
</dbReference>
<dbReference type="GO" id="GO:0016787">
    <property type="term" value="F:hydrolase activity"/>
    <property type="evidence" value="ECO:0007669"/>
    <property type="project" value="InterPro"/>
</dbReference>
<evidence type="ECO:0000256" key="1">
    <source>
        <dbReference type="ARBA" id="ARBA00023239"/>
    </source>
</evidence>
<reference evidence="3" key="1">
    <citation type="journal article" date="2015" name="Nature">
        <title>Complex archaea that bridge the gap between prokaryotes and eukaryotes.</title>
        <authorList>
            <person name="Spang A."/>
            <person name="Saw J.H."/>
            <person name="Jorgensen S.L."/>
            <person name="Zaremba-Niedzwiedzka K."/>
            <person name="Martijn J."/>
            <person name="Lind A.E."/>
            <person name="van Eijk R."/>
            <person name="Schleper C."/>
            <person name="Guy L."/>
            <person name="Ettema T.J."/>
        </authorList>
    </citation>
    <scope>NUCLEOTIDE SEQUENCE</scope>
</reference>
<proteinExistence type="predicted"/>
<dbReference type="Pfam" id="PF04909">
    <property type="entry name" value="Amidohydro_2"/>
    <property type="match status" value="1"/>
</dbReference>